<reference evidence="6 7" key="1">
    <citation type="submission" date="2020-04" db="EMBL/GenBank/DDBJ databases">
        <title>MicrobeNet Type strains.</title>
        <authorList>
            <person name="Nicholson A.C."/>
        </authorList>
    </citation>
    <scope>NUCLEOTIDE SEQUENCE [LARGE SCALE GENOMIC DNA]</scope>
    <source>
        <strain evidence="6 7">DSM 44445</strain>
    </source>
</reference>
<dbReference type="PROSITE" id="PS50937">
    <property type="entry name" value="HTH_MERR_2"/>
    <property type="match status" value="1"/>
</dbReference>
<feature type="domain" description="HTH merR-type" evidence="5">
    <location>
        <begin position="1"/>
        <end position="68"/>
    </location>
</feature>
<evidence type="ECO:0000313" key="7">
    <source>
        <dbReference type="Proteomes" id="UP000523447"/>
    </source>
</evidence>
<evidence type="ECO:0000256" key="1">
    <source>
        <dbReference type="ARBA" id="ARBA00022491"/>
    </source>
</evidence>
<name>A0A7X6LTJ1_9NOCA</name>
<dbReference type="RefSeq" id="WP_040715923.1">
    <property type="nucleotide sequence ID" value="NZ_CAWPHS010000001.1"/>
</dbReference>
<comment type="caution">
    <text evidence="6">The sequence shown here is derived from an EMBL/GenBank/DDBJ whole genome shotgun (WGS) entry which is preliminary data.</text>
</comment>
<evidence type="ECO:0000259" key="5">
    <source>
        <dbReference type="PROSITE" id="PS50937"/>
    </source>
</evidence>
<dbReference type="SUPFAM" id="SSF46955">
    <property type="entry name" value="Putative DNA-binding domain"/>
    <property type="match status" value="1"/>
</dbReference>
<dbReference type="EMBL" id="JAAXPE010000001">
    <property type="protein sequence ID" value="NKY84309.1"/>
    <property type="molecule type" value="Genomic_DNA"/>
</dbReference>
<dbReference type="Gene3D" id="1.10.1660.10">
    <property type="match status" value="1"/>
</dbReference>
<dbReference type="PANTHER" id="PTHR30204">
    <property type="entry name" value="REDOX-CYCLING DRUG-SENSING TRANSCRIPTIONAL ACTIVATOR SOXR"/>
    <property type="match status" value="1"/>
</dbReference>
<evidence type="ECO:0000313" key="6">
    <source>
        <dbReference type="EMBL" id="NKY84309.1"/>
    </source>
</evidence>
<dbReference type="AlphaFoldDB" id="A0A7X6LTJ1"/>
<dbReference type="Proteomes" id="UP000523447">
    <property type="component" value="Unassembled WGS sequence"/>
</dbReference>
<dbReference type="InterPro" id="IPR009061">
    <property type="entry name" value="DNA-bd_dom_put_sf"/>
</dbReference>
<proteinExistence type="predicted"/>
<keyword evidence="2" id="KW-0805">Transcription regulation</keyword>
<dbReference type="SMART" id="SM00422">
    <property type="entry name" value="HTH_MERR"/>
    <property type="match status" value="1"/>
</dbReference>
<keyword evidence="7" id="KW-1185">Reference proteome</keyword>
<dbReference type="PROSITE" id="PS00552">
    <property type="entry name" value="HTH_MERR_1"/>
    <property type="match status" value="1"/>
</dbReference>
<dbReference type="GO" id="GO:0003700">
    <property type="term" value="F:DNA-binding transcription factor activity"/>
    <property type="evidence" value="ECO:0007669"/>
    <property type="project" value="InterPro"/>
</dbReference>
<organism evidence="6 7">
    <name type="scientific">Nocardia veterana</name>
    <dbReference type="NCBI Taxonomy" id="132249"/>
    <lineage>
        <taxon>Bacteria</taxon>
        <taxon>Bacillati</taxon>
        <taxon>Actinomycetota</taxon>
        <taxon>Actinomycetes</taxon>
        <taxon>Mycobacteriales</taxon>
        <taxon>Nocardiaceae</taxon>
        <taxon>Nocardia</taxon>
    </lineage>
</organism>
<evidence type="ECO:0000256" key="3">
    <source>
        <dbReference type="ARBA" id="ARBA00023125"/>
    </source>
</evidence>
<dbReference type="InterPro" id="IPR047057">
    <property type="entry name" value="MerR_fam"/>
</dbReference>
<dbReference type="GO" id="GO:0003677">
    <property type="term" value="F:DNA binding"/>
    <property type="evidence" value="ECO:0007669"/>
    <property type="project" value="UniProtKB-KW"/>
</dbReference>
<sequence>MQIGELAQRTGVSVRALRYYEERGVLNPSRTATGYRIFDESDIRTVQHIRTLLAAGLRMELIAEILSCLSGESLLLDGCRQRLEVERRRITADIDQLVHTRSLLDDLLASTPA</sequence>
<keyword evidence="4" id="KW-0804">Transcription</keyword>
<accession>A0A7X6LTJ1</accession>
<dbReference type="PRINTS" id="PR00040">
    <property type="entry name" value="HTHMERR"/>
</dbReference>
<protein>
    <submittedName>
        <fullName evidence="6">MerR family transcriptional regulator</fullName>
    </submittedName>
</protein>
<keyword evidence="1" id="KW-0678">Repressor</keyword>
<keyword evidence="3" id="KW-0238">DNA-binding</keyword>
<dbReference type="Pfam" id="PF13411">
    <property type="entry name" value="MerR_1"/>
    <property type="match status" value="1"/>
</dbReference>
<evidence type="ECO:0000256" key="2">
    <source>
        <dbReference type="ARBA" id="ARBA00023015"/>
    </source>
</evidence>
<dbReference type="InterPro" id="IPR000551">
    <property type="entry name" value="MerR-type_HTH_dom"/>
</dbReference>
<dbReference type="PANTHER" id="PTHR30204:SF69">
    <property type="entry name" value="MERR-FAMILY TRANSCRIPTIONAL REGULATOR"/>
    <property type="match status" value="1"/>
</dbReference>
<evidence type="ECO:0000256" key="4">
    <source>
        <dbReference type="ARBA" id="ARBA00023163"/>
    </source>
</evidence>
<gene>
    <name evidence="6" type="ORF">HGA07_01550</name>
</gene>